<keyword evidence="3 6" id="KW-1133">Transmembrane helix</keyword>
<feature type="transmembrane region" description="Helical" evidence="6">
    <location>
        <begin position="152"/>
        <end position="174"/>
    </location>
</feature>
<gene>
    <name evidence="8" type="ORF">PV10_09132</name>
</gene>
<dbReference type="PANTHER" id="PTHR28013:SF3">
    <property type="entry name" value="PROTEIN DCV1-RELATED"/>
    <property type="match status" value="1"/>
</dbReference>
<sequence>MLRPATPLTILLCISFVFLLLSVLSTPVIRAIPIATFAGVDFGVFGYCQPNNGCSGIRVGYTTDGLFGSAGDGDFNLPSSARHSLSALLIVHPVAAFCNLICLALAAAAHLHSPSHSARYLLGLLILLLPTLLVTLLAFLVDILLFVPHLQWGGWIVLASTILITASGVVTCAMRRTLVSRKARKKRIAENAEMSGENFYNRQAAQELKSAGQTFNPEPSMPMVNGAPGADRLPTFATFTSSKAEDDRQPLRTQAMSNENTLVASSSRDNASDRFYQPPSRSGSRPPRDGTADQQYGDPTAPVPIMGPGSVQRGLSGDERSIQGPYRDGSIPPPGARAYGSRGRGSYAPRPGYPSRGGAPAPRGPPVPQGYSSRGAFNPDMRGGYGGRGRGSFGPGMAAGALAGGAAGAMMANGQSRPPPGYLSHDGQAPDRYAPPEQYPDRMPADGPVDSQIAQSQPFVEDRNYTPMSPSIYTQGPDDHHGPYGARVHSPGRERMSPYGVRAQSPSSTTRRMSPPPAMPPVSSPQPAELSELPARALSPQRSQSQDQYVPPRTNWGGPGSPSRYDALPAEMPSGESHVAGYRDAAPARHRVNSGGSDIYYEDVDPRFAQDQPPLPVEEDPEDSRVPMLLTPGQQHQYRPEPLNLPPSHSYEDLPGARSPAESETSNFTSVSQRGVNPNWRPGNGGEFSSLGPMRRPPGARDQQQMRQDVLLQGNPDFALPGMTGPGRRARGGHSSTRGGYPGMGGGRIPPASAVPGVDGRYPMGGGPPGGPRGI</sequence>
<dbReference type="OrthoDB" id="2354757at2759"/>
<evidence type="ECO:0000256" key="2">
    <source>
        <dbReference type="ARBA" id="ARBA00022692"/>
    </source>
</evidence>
<dbReference type="GO" id="GO:0005886">
    <property type="term" value="C:plasma membrane"/>
    <property type="evidence" value="ECO:0007669"/>
    <property type="project" value="InterPro"/>
</dbReference>
<evidence type="ECO:0000313" key="9">
    <source>
        <dbReference type="Proteomes" id="UP000054302"/>
    </source>
</evidence>
<feature type="transmembrane region" description="Helical" evidence="6">
    <location>
        <begin position="85"/>
        <end position="108"/>
    </location>
</feature>
<feature type="transmembrane region" description="Helical" evidence="6">
    <location>
        <begin position="120"/>
        <end position="146"/>
    </location>
</feature>
<dbReference type="GeneID" id="27326977"/>
<feature type="compositionally biased region" description="Gly residues" evidence="5">
    <location>
        <begin position="763"/>
        <end position="775"/>
    </location>
</feature>
<evidence type="ECO:0000256" key="3">
    <source>
        <dbReference type="ARBA" id="ARBA00022989"/>
    </source>
</evidence>
<dbReference type="GO" id="GO:0035838">
    <property type="term" value="C:growing cell tip"/>
    <property type="evidence" value="ECO:0007669"/>
    <property type="project" value="TreeGrafter"/>
</dbReference>
<dbReference type="AlphaFoldDB" id="A0A0D1WHC4"/>
<evidence type="ECO:0008006" key="10">
    <source>
        <dbReference type="Google" id="ProtNLM"/>
    </source>
</evidence>
<dbReference type="VEuPathDB" id="FungiDB:PV10_09132"/>
<evidence type="ECO:0000256" key="1">
    <source>
        <dbReference type="ARBA" id="ARBA00004141"/>
    </source>
</evidence>
<evidence type="ECO:0000256" key="4">
    <source>
        <dbReference type="ARBA" id="ARBA00023136"/>
    </source>
</evidence>
<evidence type="ECO:0000256" key="6">
    <source>
        <dbReference type="SAM" id="Phobius"/>
    </source>
</evidence>
<dbReference type="RefSeq" id="XP_016219789.1">
    <property type="nucleotide sequence ID" value="XM_016374245.1"/>
</dbReference>
<organism evidence="8 9">
    <name type="scientific">Exophiala mesophila</name>
    <name type="common">Black yeast-like fungus</name>
    <dbReference type="NCBI Taxonomy" id="212818"/>
    <lineage>
        <taxon>Eukaryota</taxon>
        <taxon>Fungi</taxon>
        <taxon>Dikarya</taxon>
        <taxon>Ascomycota</taxon>
        <taxon>Pezizomycotina</taxon>
        <taxon>Eurotiomycetes</taxon>
        <taxon>Chaetothyriomycetidae</taxon>
        <taxon>Chaetothyriales</taxon>
        <taxon>Herpotrichiellaceae</taxon>
        <taxon>Exophiala</taxon>
    </lineage>
</organism>
<dbReference type="InterPro" id="IPR051380">
    <property type="entry name" value="pH-response_reg_palI/RIM9"/>
</dbReference>
<dbReference type="Pfam" id="PF06687">
    <property type="entry name" value="SUR7"/>
    <property type="match status" value="1"/>
</dbReference>
<reference evidence="8 9" key="1">
    <citation type="submission" date="2015-01" db="EMBL/GenBank/DDBJ databases">
        <title>The Genome Sequence of Exophiala mesophila CBS40295.</title>
        <authorList>
            <consortium name="The Broad Institute Genomics Platform"/>
            <person name="Cuomo C."/>
            <person name="de Hoog S."/>
            <person name="Gorbushina A."/>
            <person name="Stielow B."/>
            <person name="Teixiera M."/>
            <person name="Abouelleil A."/>
            <person name="Chapman S.B."/>
            <person name="Priest M."/>
            <person name="Young S.K."/>
            <person name="Wortman J."/>
            <person name="Nusbaum C."/>
            <person name="Birren B."/>
        </authorList>
    </citation>
    <scope>NUCLEOTIDE SEQUENCE [LARGE SCALE GENOMIC DNA]</scope>
    <source>
        <strain evidence="8 9">CBS 40295</strain>
    </source>
</reference>
<keyword evidence="7" id="KW-0732">Signal</keyword>
<comment type="subcellular location">
    <subcellularLocation>
        <location evidence="1">Membrane</location>
        <topology evidence="1">Multi-pass membrane protein</topology>
    </subcellularLocation>
</comment>
<feature type="chain" id="PRO_5002236118" description="PH-response regulator protein palI/RIM9" evidence="7">
    <location>
        <begin position="26"/>
        <end position="775"/>
    </location>
</feature>
<dbReference type="GO" id="GO:0032153">
    <property type="term" value="C:cell division site"/>
    <property type="evidence" value="ECO:0007669"/>
    <property type="project" value="TreeGrafter"/>
</dbReference>
<dbReference type="STRING" id="212818.A0A0D1WHC4"/>
<feature type="compositionally biased region" description="Gly residues" evidence="5">
    <location>
        <begin position="383"/>
        <end position="394"/>
    </location>
</feature>
<evidence type="ECO:0000256" key="7">
    <source>
        <dbReference type="SAM" id="SignalP"/>
    </source>
</evidence>
<dbReference type="OMA" id="VFGYCKG"/>
<keyword evidence="9" id="KW-1185">Reference proteome</keyword>
<name>A0A0D1WHC4_EXOME</name>
<evidence type="ECO:0000313" key="8">
    <source>
        <dbReference type="EMBL" id="KIV88215.1"/>
    </source>
</evidence>
<feature type="region of interest" description="Disordered" evidence="5">
    <location>
        <begin position="213"/>
        <end position="395"/>
    </location>
</feature>
<dbReference type="EMBL" id="KN847526">
    <property type="protein sequence ID" value="KIV88215.1"/>
    <property type="molecule type" value="Genomic_DNA"/>
</dbReference>
<dbReference type="HOGENOM" id="CLU_016694_1_0_1"/>
<evidence type="ECO:0000256" key="5">
    <source>
        <dbReference type="SAM" id="MobiDB-lite"/>
    </source>
</evidence>
<proteinExistence type="predicted"/>
<keyword evidence="4 6" id="KW-0472">Membrane</keyword>
<feature type="compositionally biased region" description="Polar residues" evidence="5">
    <location>
        <begin position="662"/>
        <end position="676"/>
    </location>
</feature>
<feature type="compositionally biased region" description="Low complexity" evidence="5">
    <location>
        <begin position="336"/>
        <end position="361"/>
    </location>
</feature>
<feature type="region of interest" description="Disordered" evidence="5">
    <location>
        <begin position="409"/>
        <end position="775"/>
    </location>
</feature>
<dbReference type="InterPro" id="IPR009571">
    <property type="entry name" value="SUR7/Rim9-like_fungi"/>
</dbReference>
<dbReference type="PANTHER" id="PTHR28013">
    <property type="entry name" value="PROTEIN DCV1-RELATED"/>
    <property type="match status" value="1"/>
</dbReference>
<dbReference type="Proteomes" id="UP000054302">
    <property type="component" value="Unassembled WGS sequence"/>
</dbReference>
<feature type="signal peptide" evidence="7">
    <location>
        <begin position="1"/>
        <end position="25"/>
    </location>
</feature>
<protein>
    <recommendedName>
        <fullName evidence="10">PH-response regulator protein palI/RIM9</fullName>
    </recommendedName>
</protein>
<accession>A0A0D1WHC4</accession>
<feature type="compositionally biased region" description="Pro residues" evidence="5">
    <location>
        <begin position="514"/>
        <end position="524"/>
    </location>
</feature>
<keyword evidence="2 6" id="KW-0812">Transmembrane</keyword>
<feature type="compositionally biased region" description="Polar residues" evidence="5">
    <location>
        <begin position="251"/>
        <end position="269"/>
    </location>
</feature>